<keyword evidence="5" id="KW-1185">Reference proteome</keyword>
<dbReference type="AlphaFoldDB" id="A0A365P5L2"/>
<dbReference type="Proteomes" id="UP000253319">
    <property type="component" value="Unassembled WGS sequence"/>
</dbReference>
<accession>A0A365P5L2</accession>
<reference evidence="4 5" key="1">
    <citation type="submission" date="2018-06" db="EMBL/GenBank/DDBJ databases">
        <title>Flavobacterium tibetense sp. nov., isolated from a wetland YonghuCo on Tibetan Plateau.</title>
        <authorList>
            <person name="Xing P."/>
            <person name="Phurbu D."/>
            <person name="Lu H."/>
        </authorList>
    </citation>
    <scope>NUCLEOTIDE SEQUENCE [LARGE SCALE GENOMIC DNA]</scope>
    <source>
        <strain evidence="4 5">YH5</strain>
    </source>
</reference>
<feature type="transmembrane region" description="Helical" evidence="2">
    <location>
        <begin position="135"/>
        <end position="153"/>
    </location>
</feature>
<comment type="caution">
    <text evidence="4">The sequence shown here is derived from an EMBL/GenBank/DDBJ whole genome shotgun (WGS) entry which is preliminary data.</text>
</comment>
<keyword evidence="2" id="KW-0812">Transmembrane</keyword>
<keyword evidence="3" id="KW-0732">Signal</keyword>
<dbReference type="EMBL" id="QLST01000001">
    <property type="protein sequence ID" value="RBA29908.1"/>
    <property type="molecule type" value="Genomic_DNA"/>
</dbReference>
<keyword evidence="2" id="KW-1133">Transmembrane helix</keyword>
<evidence type="ECO:0000256" key="2">
    <source>
        <dbReference type="SAM" id="Phobius"/>
    </source>
</evidence>
<feature type="chain" id="PRO_5017009751" description="tRNA (Guanine-N1)-methyltransferase" evidence="3">
    <location>
        <begin position="25"/>
        <end position="208"/>
    </location>
</feature>
<dbReference type="RefSeq" id="WP_113987790.1">
    <property type="nucleotide sequence ID" value="NZ_QLST01000001.1"/>
</dbReference>
<feature type="signal peptide" evidence="3">
    <location>
        <begin position="1"/>
        <end position="24"/>
    </location>
</feature>
<feature type="coiled-coil region" evidence="1">
    <location>
        <begin position="90"/>
        <end position="117"/>
    </location>
</feature>
<keyword evidence="2" id="KW-0472">Membrane</keyword>
<evidence type="ECO:0000313" key="5">
    <source>
        <dbReference type="Proteomes" id="UP000253319"/>
    </source>
</evidence>
<organism evidence="4 5">
    <name type="scientific">Flavobacterium tibetense</name>
    <dbReference type="NCBI Taxonomy" id="2233533"/>
    <lineage>
        <taxon>Bacteria</taxon>
        <taxon>Pseudomonadati</taxon>
        <taxon>Bacteroidota</taxon>
        <taxon>Flavobacteriia</taxon>
        <taxon>Flavobacteriales</taxon>
        <taxon>Flavobacteriaceae</taxon>
        <taxon>Flavobacterium</taxon>
    </lineage>
</organism>
<gene>
    <name evidence="4" type="ORF">DPN68_01395</name>
</gene>
<evidence type="ECO:0000313" key="4">
    <source>
        <dbReference type="EMBL" id="RBA29908.1"/>
    </source>
</evidence>
<evidence type="ECO:0008006" key="6">
    <source>
        <dbReference type="Google" id="ProtNLM"/>
    </source>
</evidence>
<sequence>MKQTYLKPNWLLLLFVMISTMISAQNDEVVKEYLFSGKKIENKFNTMLDKATVFQEYKLVKSEVLDDFRLSFSSFLDKSNENFGTLNSKLEEKDVAISNLNSEVISLKNENLNLNNSVATISVFGINLEKGTYNFLMWSILMLFGFVAFYFAYRFKLANEITKNSKIILAEVEDEYQLFKQKSIEREQKLRRQLQDEIIKCRELKDVS</sequence>
<dbReference type="OrthoDB" id="981213at2"/>
<name>A0A365P5L2_9FLAO</name>
<evidence type="ECO:0000256" key="1">
    <source>
        <dbReference type="SAM" id="Coils"/>
    </source>
</evidence>
<evidence type="ECO:0000256" key="3">
    <source>
        <dbReference type="SAM" id="SignalP"/>
    </source>
</evidence>
<keyword evidence="1" id="KW-0175">Coiled coil</keyword>
<proteinExistence type="predicted"/>
<protein>
    <recommendedName>
        <fullName evidence="6">tRNA (Guanine-N1)-methyltransferase</fullName>
    </recommendedName>
</protein>